<dbReference type="AlphaFoldDB" id="A0A8J6B1G5"/>
<keyword evidence="2" id="KW-1133">Transmembrane helix</keyword>
<evidence type="ECO:0000313" key="4">
    <source>
        <dbReference type="EMBL" id="KAG9392254.1"/>
    </source>
</evidence>
<feature type="signal peptide" evidence="3">
    <location>
        <begin position="1"/>
        <end position="20"/>
    </location>
</feature>
<gene>
    <name evidence="4" type="ORF">J8273_5239</name>
</gene>
<comment type="caution">
    <text evidence="4">The sequence shown here is derived from an EMBL/GenBank/DDBJ whole genome shotgun (WGS) entry which is preliminary data.</text>
</comment>
<keyword evidence="2" id="KW-0812">Transmembrane</keyword>
<dbReference type="Proteomes" id="UP000717585">
    <property type="component" value="Unassembled WGS sequence"/>
</dbReference>
<dbReference type="EMBL" id="JAHDYR010000038">
    <property type="protein sequence ID" value="KAG9392254.1"/>
    <property type="molecule type" value="Genomic_DNA"/>
</dbReference>
<feature type="chain" id="PRO_5035218014" description="Transmembrane protein" evidence="3">
    <location>
        <begin position="21"/>
        <end position="519"/>
    </location>
</feature>
<feature type="region of interest" description="Disordered" evidence="1">
    <location>
        <begin position="419"/>
        <end position="457"/>
    </location>
</feature>
<keyword evidence="2" id="KW-0472">Membrane</keyword>
<evidence type="ECO:0000256" key="3">
    <source>
        <dbReference type="SAM" id="SignalP"/>
    </source>
</evidence>
<keyword evidence="3" id="KW-0732">Signal</keyword>
<keyword evidence="5" id="KW-1185">Reference proteome</keyword>
<sequence length="519" mass="55787">MRSLLLLLTIVLLCAESSFCQQPIELLARHSVVPAIISHRGPIIYQESIRFSSLSPLSPDIRSSAPNSISSIPATDEESCAPGFYTSDLVCERCPDLKMTSADGSGCVSIGLVCFGQGVIALNQTLFPNPPDLVTVDGADVSSFSVVTDDGVFVVPVGPSENNTIPAAEYRIEMLFEDQDRSVVTWYTVTNPTAVSFSLGVAGSTLTGRSKGVLCPQSIFVRDTDLDIPISQVDVERSGSGVSYSCSFAHTLDRGLMQSLKPYFAIDGSSGRLICIAFSHATFESTDQIHLLIDDEEQALALVGGKACATVNETLTEVLKHSTVEAFLGDMLLTTTADNTSPGSDLVPTVVLAVIVPVVLLGFAVVLFVLFISVAIASLAFVAVHQHVKGGGSVPYPRTLRKLAMARLWQRPWSSLDTPRPAHLRRNADARKPRARRDPPPRRCDHYPRPASQPLPETIPINLVDRESITARTPGPRDSNSLPLPTMDTVFAGLAALPAPRLPKKPHVTDPSGLIPFSR</sequence>
<organism evidence="4 5">
    <name type="scientific">Carpediemonas membranifera</name>
    <dbReference type="NCBI Taxonomy" id="201153"/>
    <lineage>
        <taxon>Eukaryota</taxon>
        <taxon>Metamonada</taxon>
        <taxon>Carpediemonas-like organisms</taxon>
        <taxon>Carpediemonas</taxon>
    </lineage>
</organism>
<evidence type="ECO:0000256" key="1">
    <source>
        <dbReference type="SAM" id="MobiDB-lite"/>
    </source>
</evidence>
<evidence type="ECO:0000313" key="5">
    <source>
        <dbReference type="Proteomes" id="UP000717585"/>
    </source>
</evidence>
<proteinExistence type="predicted"/>
<name>A0A8J6B1G5_9EUKA</name>
<evidence type="ECO:0000256" key="2">
    <source>
        <dbReference type="SAM" id="Phobius"/>
    </source>
</evidence>
<feature type="compositionally biased region" description="Basic and acidic residues" evidence="1">
    <location>
        <begin position="426"/>
        <end position="448"/>
    </location>
</feature>
<reference evidence="4" key="1">
    <citation type="submission" date="2021-05" db="EMBL/GenBank/DDBJ databases">
        <title>A free-living protist that lacks canonical eukaryotic 1 DNA replication and segregation systems.</title>
        <authorList>
            <person name="Salas-Leiva D.E."/>
            <person name="Tromer E.C."/>
            <person name="Curtis B.A."/>
            <person name="Jerlstrom-Hultqvist J."/>
            <person name="Kolisko M."/>
            <person name="Yi Z."/>
            <person name="Salas-Leiva J.S."/>
            <person name="Gallot-Lavallee L."/>
            <person name="Kops G.J.P.L."/>
            <person name="Archibald J.M."/>
            <person name="Simpson A.G.B."/>
            <person name="Roger A.J."/>
        </authorList>
    </citation>
    <scope>NUCLEOTIDE SEQUENCE</scope>
    <source>
        <strain evidence="4">BICM</strain>
    </source>
</reference>
<evidence type="ECO:0008006" key="6">
    <source>
        <dbReference type="Google" id="ProtNLM"/>
    </source>
</evidence>
<protein>
    <recommendedName>
        <fullName evidence="6">Transmembrane protein</fullName>
    </recommendedName>
</protein>
<accession>A0A8J6B1G5</accession>
<feature type="transmembrane region" description="Helical" evidence="2">
    <location>
        <begin position="350"/>
        <end position="383"/>
    </location>
</feature>